<evidence type="ECO:0000313" key="3">
    <source>
        <dbReference type="Proteomes" id="UP000825890"/>
    </source>
</evidence>
<dbReference type="Gene3D" id="3.40.50.300">
    <property type="entry name" value="P-loop containing nucleotide triphosphate hydrolases"/>
    <property type="match status" value="1"/>
</dbReference>
<dbReference type="RefSeq" id="XP_044661050.1">
    <property type="nucleotide sequence ID" value="XM_044805115.1"/>
</dbReference>
<comment type="caution">
    <text evidence="2">The sequence shown here is derived from an EMBL/GenBank/DDBJ whole genome shotgun (WGS) entry which is preliminary data.</text>
</comment>
<dbReference type="Proteomes" id="UP000825890">
    <property type="component" value="Unassembled WGS sequence"/>
</dbReference>
<evidence type="ECO:0000313" key="2">
    <source>
        <dbReference type="EMBL" id="GIZ46563.1"/>
    </source>
</evidence>
<evidence type="ECO:0000259" key="1">
    <source>
        <dbReference type="SMART" id="SM00490"/>
    </source>
</evidence>
<gene>
    <name evidence="2" type="ORF">CKM354_000968600</name>
</gene>
<feature type="domain" description="Helicase C-terminal" evidence="1">
    <location>
        <begin position="103"/>
        <end position="187"/>
    </location>
</feature>
<dbReference type="GeneID" id="68295261"/>
<sequence>MAFALSTSLVLHNLRGFATKDLLQNRDKSLSLPSLMQEAYKDHKGGDPAVEIGEFTSDLDVLRKALWGGDALKLTLRIIYRVMTKNAGRKKTLVYFYLPRSALYLWRILRFIGVNAILLTQDQDAIERGEIIRNWNPKDGAQVLIATYVLQLAGVNAHDQCCTVIMPEASFNIASDQQTFCRVHRWGASEAHNVYRLITKKTYSEIHESRMMLKYTDIASPWSAANAAFEYGMKHEGFIADAFAKVTAHDGPRAERKWLLDAVKEANFLGIPRYDGQDQVMDLSPYLSKTPFKQLRNDADEESEPPLPLDEKSAITTGYITHLTPYLSDGDFKKLQEAEVVEKDTPPDSTGPPQLSAGSYNIAFFKAICAVVREIHEQKYALGAALASFTTQRSTSIPDRSSARNWLVGPFARVFGEYGRVMADAALATLKKDVEIAQQAPVTPDDEASEPVDVGTPKQRVFRVFAKMFASMKQEDDALPSIGTLFAA</sequence>
<dbReference type="InterPro" id="IPR027417">
    <property type="entry name" value="P-loop_NTPase"/>
</dbReference>
<dbReference type="AlphaFoldDB" id="A0A9P3FGF6"/>
<accession>A0A9P3FGF6</accession>
<organism evidence="2 3">
    <name type="scientific">Cercospora kikuchii</name>
    <dbReference type="NCBI Taxonomy" id="84275"/>
    <lineage>
        <taxon>Eukaryota</taxon>
        <taxon>Fungi</taxon>
        <taxon>Dikarya</taxon>
        <taxon>Ascomycota</taxon>
        <taxon>Pezizomycotina</taxon>
        <taxon>Dothideomycetes</taxon>
        <taxon>Dothideomycetidae</taxon>
        <taxon>Mycosphaerellales</taxon>
        <taxon>Mycosphaerellaceae</taxon>
        <taxon>Cercospora</taxon>
    </lineage>
</organism>
<dbReference type="SUPFAM" id="SSF52540">
    <property type="entry name" value="P-loop containing nucleoside triphosphate hydrolases"/>
    <property type="match status" value="1"/>
</dbReference>
<name>A0A9P3FGF6_9PEZI</name>
<reference evidence="2 3" key="1">
    <citation type="submission" date="2021-01" db="EMBL/GenBank/DDBJ databases">
        <title>Cercospora kikuchii MAFF 305040 whole genome shotgun sequence.</title>
        <authorList>
            <person name="Kashiwa T."/>
            <person name="Suzuki T."/>
        </authorList>
    </citation>
    <scope>NUCLEOTIDE SEQUENCE [LARGE SCALE GENOMIC DNA]</scope>
    <source>
        <strain evidence="2 3">MAFF 305040</strain>
    </source>
</reference>
<dbReference type="Pfam" id="PF00271">
    <property type="entry name" value="Helicase_C"/>
    <property type="match status" value="1"/>
</dbReference>
<protein>
    <recommendedName>
        <fullName evidence="1">Helicase C-terminal domain-containing protein</fullName>
    </recommendedName>
</protein>
<dbReference type="EMBL" id="BOLY01000006">
    <property type="protein sequence ID" value="GIZ46563.1"/>
    <property type="molecule type" value="Genomic_DNA"/>
</dbReference>
<keyword evidence="3" id="KW-1185">Reference proteome</keyword>
<dbReference type="InterPro" id="IPR001650">
    <property type="entry name" value="Helicase_C-like"/>
</dbReference>
<dbReference type="SMART" id="SM00490">
    <property type="entry name" value="HELICc"/>
    <property type="match status" value="1"/>
</dbReference>
<dbReference type="OrthoDB" id="3798561at2759"/>
<proteinExistence type="predicted"/>